<evidence type="ECO:0000313" key="8">
    <source>
        <dbReference type="Proteomes" id="UP000000379"/>
    </source>
</evidence>
<dbReference type="InterPro" id="IPR036406">
    <property type="entry name" value="Coprogen_oxidase_aer_sf"/>
</dbReference>
<evidence type="ECO:0000256" key="3">
    <source>
        <dbReference type="ARBA" id="ARBA00011738"/>
    </source>
</evidence>
<dbReference type="KEGG" id="tra:Trad_0221"/>
<evidence type="ECO:0000256" key="6">
    <source>
        <dbReference type="ARBA" id="ARBA00023244"/>
    </source>
</evidence>
<dbReference type="NCBIfam" id="NF003727">
    <property type="entry name" value="PRK05330.1"/>
    <property type="match status" value="1"/>
</dbReference>
<evidence type="ECO:0000256" key="1">
    <source>
        <dbReference type="ARBA" id="ARBA00005168"/>
    </source>
</evidence>
<dbReference type="EC" id="1.3.3.3" evidence="4"/>
<dbReference type="InterPro" id="IPR018375">
    <property type="entry name" value="Coprogen_oxidase_CS"/>
</dbReference>
<dbReference type="Gene3D" id="3.40.1500.10">
    <property type="entry name" value="Coproporphyrinogen III oxidase, aerobic"/>
    <property type="match status" value="1"/>
</dbReference>
<dbReference type="GO" id="GO:0005737">
    <property type="term" value="C:cytoplasm"/>
    <property type="evidence" value="ECO:0007669"/>
    <property type="project" value="TreeGrafter"/>
</dbReference>
<dbReference type="PRINTS" id="PR00073">
    <property type="entry name" value="COPRGNOXDASE"/>
</dbReference>
<gene>
    <name evidence="7" type="ordered locus">Trad_0221</name>
</gene>
<sequence length="330" mass="36666">MPEPLTSHLAAPATTSRRERVVALMRAAQARLTAAFEALDGQATFRPHTWERPGGGGGTAKVLEGGRVLERGGINVSAVCGDAVPPSLAATHPGTEGKPFFATGLSMVLHPLNPYAPAFHANYRYFEVTEVSSRGHEIAPRVWWFGGGADMTPNYPFEEDVIHFHRTLKAQCDRHDVGDYETLKRACDDYFFIRHRGEMRGVGGIFFDELSPIGQGDFERDFAFVADGLDTILEAYLPLLARRHATPYGERERRWQLLRRGRYVEFNLVYDRGTLFGLQTGGNIEAILMSMPPFAHWAFDYAPEPGSPEAAMLAFLQPRDWASAGSERLP</sequence>
<name>D7CY01_TRURR</name>
<comment type="similarity">
    <text evidence="2">Belongs to the aerobic coproporphyrinogen-III oxidase family.</text>
</comment>
<dbReference type="HOGENOM" id="CLU_026169_0_1_0"/>
<comment type="pathway">
    <text evidence="1">Porphyrin-containing compound metabolism; protoporphyrin-IX biosynthesis; protoporphyrinogen-IX from coproporphyrinogen-III (O2 route): step 1/1.</text>
</comment>
<dbReference type="EMBL" id="CP002049">
    <property type="protein sequence ID" value="ADI13361.1"/>
    <property type="molecule type" value="Genomic_DNA"/>
</dbReference>
<proteinExistence type="inferred from homology"/>
<dbReference type="GO" id="GO:0004109">
    <property type="term" value="F:coproporphyrinogen oxidase activity"/>
    <property type="evidence" value="ECO:0007669"/>
    <property type="project" value="UniProtKB-EC"/>
</dbReference>
<organism evidence="7 8">
    <name type="scientific">Truepera radiovictrix (strain DSM 17093 / CIP 108686 / LMG 22925 / RQ-24)</name>
    <dbReference type="NCBI Taxonomy" id="649638"/>
    <lineage>
        <taxon>Bacteria</taxon>
        <taxon>Thermotogati</taxon>
        <taxon>Deinococcota</taxon>
        <taxon>Deinococci</taxon>
        <taxon>Trueperales</taxon>
        <taxon>Trueperaceae</taxon>
        <taxon>Truepera</taxon>
    </lineage>
</organism>
<dbReference type="PANTHER" id="PTHR10755:SF0">
    <property type="entry name" value="OXYGEN-DEPENDENT COPROPORPHYRINOGEN-III OXIDASE, MITOCHONDRIAL"/>
    <property type="match status" value="1"/>
</dbReference>
<dbReference type="eggNOG" id="COG0408">
    <property type="taxonomic scope" value="Bacteria"/>
</dbReference>
<comment type="subunit">
    <text evidence="3">Homodimer.</text>
</comment>
<dbReference type="OrthoDB" id="9777553at2"/>
<dbReference type="PANTHER" id="PTHR10755">
    <property type="entry name" value="COPROPORPHYRINOGEN III OXIDASE, MITOCHONDRIAL"/>
    <property type="match status" value="1"/>
</dbReference>
<evidence type="ECO:0000256" key="5">
    <source>
        <dbReference type="ARBA" id="ARBA00023002"/>
    </source>
</evidence>
<evidence type="ECO:0000256" key="4">
    <source>
        <dbReference type="ARBA" id="ARBA00012869"/>
    </source>
</evidence>
<dbReference type="PIRSF" id="PIRSF000166">
    <property type="entry name" value="Coproporphyri_ox"/>
    <property type="match status" value="1"/>
</dbReference>
<dbReference type="RefSeq" id="WP_013176741.1">
    <property type="nucleotide sequence ID" value="NC_014221.1"/>
</dbReference>
<reference evidence="8" key="1">
    <citation type="submission" date="2010-05" db="EMBL/GenBank/DDBJ databases">
        <title>The complete genome of Truepera radiovictris DSM 17093.</title>
        <authorList>
            <consortium name="US DOE Joint Genome Institute (JGI-PGF)"/>
            <person name="Lucas S."/>
            <person name="Copeland A."/>
            <person name="Lapidus A."/>
            <person name="Glavina del Rio T."/>
            <person name="Dalin E."/>
            <person name="Tice H."/>
            <person name="Bruce D."/>
            <person name="Goodwin L."/>
            <person name="Pitluck S."/>
            <person name="Kyrpides N."/>
            <person name="Mavromatis K."/>
            <person name="Ovchinnikova G."/>
            <person name="Munk A.C."/>
            <person name="Detter J.C."/>
            <person name="Han C."/>
            <person name="Tapia R."/>
            <person name="Land M."/>
            <person name="Hauser L."/>
            <person name="Markowitz V."/>
            <person name="Cheng J.-F."/>
            <person name="Hugenholtz P."/>
            <person name="Woyke T."/>
            <person name="Wu D."/>
            <person name="Tindall B."/>
            <person name="Pomrenke H.G."/>
            <person name="Brambilla E."/>
            <person name="Klenk H.-P."/>
            <person name="Eisen J.A."/>
        </authorList>
    </citation>
    <scope>NUCLEOTIDE SEQUENCE [LARGE SCALE GENOMIC DNA]</scope>
    <source>
        <strain evidence="8">DSM 17093 / CIP 108686 / LMG 22925 / RQ-24</strain>
    </source>
</reference>
<keyword evidence="6" id="KW-0627">Porphyrin biosynthesis</keyword>
<dbReference type="InterPro" id="IPR001260">
    <property type="entry name" value="Coprogen_oxidase_aer"/>
</dbReference>
<evidence type="ECO:0000313" key="7">
    <source>
        <dbReference type="EMBL" id="ADI13361.1"/>
    </source>
</evidence>
<dbReference type="AlphaFoldDB" id="D7CY01"/>
<evidence type="ECO:0000256" key="2">
    <source>
        <dbReference type="ARBA" id="ARBA00010644"/>
    </source>
</evidence>
<dbReference type="SUPFAM" id="SSF102886">
    <property type="entry name" value="Coproporphyrinogen III oxidase"/>
    <property type="match status" value="1"/>
</dbReference>
<dbReference type="PROSITE" id="PS01021">
    <property type="entry name" value="COPROGEN_OXIDASE"/>
    <property type="match status" value="1"/>
</dbReference>
<keyword evidence="5 7" id="KW-0560">Oxidoreductase</keyword>
<dbReference type="Pfam" id="PF01218">
    <property type="entry name" value="Coprogen_oxidas"/>
    <property type="match status" value="1"/>
</dbReference>
<keyword evidence="8" id="KW-1185">Reference proteome</keyword>
<accession>D7CY01</accession>
<dbReference type="STRING" id="649638.Trad_0221"/>
<dbReference type="GO" id="GO:0006782">
    <property type="term" value="P:protoporphyrinogen IX biosynthetic process"/>
    <property type="evidence" value="ECO:0007669"/>
    <property type="project" value="TreeGrafter"/>
</dbReference>
<dbReference type="Proteomes" id="UP000000379">
    <property type="component" value="Chromosome"/>
</dbReference>
<protein>
    <recommendedName>
        <fullName evidence="4">coproporphyrinogen oxidase</fullName>
        <ecNumber evidence="4">1.3.3.3</ecNumber>
    </recommendedName>
</protein>
<reference evidence="7 8" key="2">
    <citation type="journal article" date="2011" name="Stand. Genomic Sci.">
        <title>Complete genome sequence of Truepera radiovictrix type strain (RQ-24).</title>
        <authorList>
            <person name="Ivanova N."/>
            <person name="Rohde C."/>
            <person name="Munk C."/>
            <person name="Nolan M."/>
            <person name="Lucas S."/>
            <person name="Del Rio T.G."/>
            <person name="Tice H."/>
            <person name="Deshpande S."/>
            <person name="Cheng J.F."/>
            <person name="Tapia R."/>
            <person name="Han C."/>
            <person name="Goodwin L."/>
            <person name="Pitluck S."/>
            <person name="Liolios K."/>
            <person name="Mavromatis K."/>
            <person name="Mikhailova N."/>
            <person name="Pati A."/>
            <person name="Chen A."/>
            <person name="Palaniappan K."/>
            <person name="Land M."/>
            <person name="Hauser L."/>
            <person name="Chang Y.J."/>
            <person name="Jeffries C.D."/>
            <person name="Brambilla E."/>
            <person name="Rohde M."/>
            <person name="Goker M."/>
            <person name="Tindall B.J."/>
            <person name="Woyke T."/>
            <person name="Bristow J."/>
            <person name="Eisen J.A."/>
            <person name="Markowitz V."/>
            <person name="Hugenholtz P."/>
            <person name="Kyrpides N.C."/>
            <person name="Klenk H.P."/>
            <person name="Lapidus A."/>
        </authorList>
    </citation>
    <scope>NUCLEOTIDE SEQUENCE [LARGE SCALE GENOMIC DNA]</scope>
    <source>
        <strain evidence="8">DSM 17093 / CIP 108686 / LMG 22925 / RQ-24</strain>
    </source>
</reference>